<evidence type="ECO:0000313" key="3">
    <source>
        <dbReference type="Proteomes" id="UP001595823"/>
    </source>
</evidence>
<proteinExistence type="inferred from homology"/>
<dbReference type="SUPFAM" id="SSF140453">
    <property type="entry name" value="EsxAB dimer-like"/>
    <property type="match status" value="1"/>
</dbReference>
<comment type="caution">
    <text evidence="2">The sequence shown here is derived from an EMBL/GenBank/DDBJ whole genome shotgun (WGS) entry which is preliminary data.</text>
</comment>
<dbReference type="Gene3D" id="1.10.287.1060">
    <property type="entry name" value="ESAT-6-like"/>
    <property type="match status" value="1"/>
</dbReference>
<dbReference type="EMBL" id="JBHSDK010000010">
    <property type="protein sequence ID" value="MFC4334837.1"/>
    <property type="molecule type" value="Genomic_DNA"/>
</dbReference>
<sequence length="93" mass="10294">MSRIALSYQELEDASQGLKKESDDMVSALEGLIAKLDPIEWDGQDRESYEEAKTECQQALQKILEILNGIGQAVDAAKEAYQEAEANNAKSFN</sequence>
<organism evidence="2 3">
    <name type="scientific">Salininema proteolyticum</name>
    <dbReference type="NCBI Taxonomy" id="1607685"/>
    <lineage>
        <taxon>Bacteria</taxon>
        <taxon>Bacillati</taxon>
        <taxon>Actinomycetota</taxon>
        <taxon>Actinomycetes</taxon>
        <taxon>Glycomycetales</taxon>
        <taxon>Glycomycetaceae</taxon>
        <taxon>Salininema</taxon>
    </lineage>
</organism>
<reference evidence="3" key="1">
    <citation type="journal article" date="2019" name="Int. J. Syst. Evol. Microbiol.">
        <title>The Global Catalogue of Microorganisms (GCM) 10K type strain sequencing project: providing services to taxonomists for standard genome sequencing and annotation.</title>
        <authorList>
            <consortium name="The Broad Institute Genomics Platform"/>
            <consortium name="The Broad Institute Genome Sequencing Center for Infectious Disease"/>
            <person name="Wu L."/>
            <person name="Ma J."/>
        </authorList>
    </citation>
    <scope>NUCLEOTIDE SEQUENCE [LARGE SCALE GENOMIC DNA]</scope>
    <source>
        <strain evidence="3">IBRC-M 10908</strain>
    </source>
</reference>
<name>A0ABV8TW51_9ACTN</name>
<dbReference type="RefSeq" id="WP_380618925.1">
    <property type="nucleotide sequence ID" value="NZ_JBHSDK010000010.1"/>
</dbReference>
<dbReference type="NCBIfam" id="TIGR03930">
    <property type="entry name" value="WXG100_ESAT6"/>
    <property type="match status" value="1"/>
</dbReference>
<gene>
    <name evidence="2" type="ORF">ACFPET_06465</name>
</gene>
<dbReference type="InterPro" id="IPR036689">
    <property type="entry name" value="ESAT-6-like_sf"/>
</dbReference>
<accession>A0ABV8TW51</accession>
<comment type="similarity">
    <text evidence="1">Belongs to the WXG100 family.</text>
</comment>
<dbReference type="InterPro" id="IPR010310">
    <property type="entry name" value="T7SS_ESAT-6-like"/>
</dbReference>
<evidence type="ECO:0000256" key="1">
    <source>
        <dbReference type="RuleBase" id="RU362001"/>
    </source>
</evidence>
<dbReference type="Pfam" id="PF06013">
    <property type="entry name" value="WXG100"/>
    <property type="match status" value="1"/>
</dbReference>
<keyword evidence="3" id="KW-1185">Reference proteome</keyword>
<evidence type="ECO:0000313" key="2">
    <source>
        <dbReference type="EMBL" id="MFC4334837.1"/>
    </source>
</evidence>
<dbReference type="Proteomes" id="UP001595823">
    <property type="component" value="Unassembled WGS sequence"/>
</dbReference>
<protein>
    <recommendedName>
        <fullName evidence="1">ESAT-6-like protein</fullName>
    </recommendedName>
</protein>